<dbReference type="RefSeq" id="WP_122193512.1">
    <property type="nucleotide sequence ID" value="NZ_JBHSKC010000005.1"/>
</dbReference>
<sequence length="224" mass="23881">MPKSWMIADFLRPYAQWRIERAEERDDGRNARAAIGLIDAAAYAMQMDDSDRLIARMASAGCFAHERFNPGTEGERLIRRWHYDDTEGAPRDLFFALADAVERGVGPSPAPPASRAASRWSHLDRGARPQAPQPGAPADDRTAHTPDGAPPGRPGSPNPSPVRPVDGRDAGEETSTPRPRLTDAPDTCPGYGADEAGAPSGRRADGAGARSVYGAGEAGWASGR</sequence>
<dbReference type="Proteomes" id="UP000282674">
    <property type="component" value="Unassembled WGS sequence"/>
</dbReference>
<dbReference type="OrthoDB" id="3537448at2"/>
<comment type="caution">
    <text evidence="2">The sequence shown here is derived from an EMBL/GenBank/DDBJ whole genome shotgun (WGS) entry which is preliminary data.</text>
</comment>
<accession>A0A3M2MA30</accession>
<evidence type="ECO:0000256" key="1">
    <source>
        <dbReference type="SAM" id="MobiDB-lite"/>
    </source>
</evidence>
<reference evidence="2 3" key="1">
    <citation type="submission" date="2018-10" db="EMBL/GenBank/DDBJ databases">
        <title>Isolation from soil.</title>
        <authorList>
            <person name="Hu J."/>
        </authorList>
    </citation>
    <scope>NUCLEOTIDE SEQUENCE [LARGE SCALE GENOMIC DNA]</scope>
    <source>
        <strain evidence="2 3">NEAU-Ht49</strain>
    </source>
</reference>
<dbReference type="AlphaFoldDB" id="A0A3M2MA30"/>
<dbReference type="EMBL" id="RFFG01000009">
    <property type="protein sequence ID" value="RMI46332.1"/>
    <property type="molecule type" value="Genomic_DNA"/>
</dbReference>
<evidence type="ECO:0000313" key="2">
    <source>
        <dbReference type="EMBL" id="RMI46332.1"/>
    </source>
</evidence>
<gene>
    <name evidence="2" type="ORF">EBO15_07135</name>
</gene>
<feature type="region of interest" description="Disordered" evidence="1">
    <location>
        <begin position="103"/>
        <end position="224"/>
    </location>
</feature>
<feature type="compositionally biased region" description="Pro residues" evidence="1">
    <location>
        <begin position="148"/>
        <end position="162"/>
    </location>
</feature>
<protein>
    <submittedName>
        <fullName evidence="2">Uncharacterized protein</fullName>
    </submittedName>
</protein>
<keyword evidence="3" id="KW-1185">Reference proteome</keyword>
<name>A0A3M2MA30_9ACTN</name>
<evidence type="ECO:0000313" key="3">
    <source>
        <dbReference type="Proteomes" id="UP000282674"/>
    </source>
</evidence>
<organism evidence="2 3">
    <name type="scientific">Actinomadura harenae</name>
    <dbReference type="NCBI Taxonomy" id="2483351"/>
    <lineage>
        <taxon>Bacteria</taxon>
        <taxon>Bacillati</taxon>
        <taxon>Actinomycetota</taxon>
        <taxon>Actinomycetes</taxon>
        <taxon>Streptosporangiales</taxon>
        <taxon>Thermomonosporaceae</taxon>
        <taxon>Actinomadura</taxon>
    </lineage>
</organism>
<proteinExistence type="predicted"/>